<name>A0A832V0N0_9ARCH</name>
<dbReference type="EMBL" id="DVAB01000034">
    <property type="protein sequence ID" value="HIK00709.1"/>
    <property type="molecule type" value="Genomic_DNA"/>
</dbReference>
<dbReference type="PANTHER" id="PTHR21075:SF0">
    <property type="entry name" value="ANAEROBIC RIBONUCLEOSIDE-TRIPHOSPHATE REDUCTASE"/>
    <property type="match status" value="1"/>
</dbReference>
<protein>
    <submittedName>
        <fullName evidence="1">Ribonucleoside triphosphate reductase</fullName>
        <ecNumber evidence="1">1.17.4.2</ecNumber>
    </submittedName>
</protein>
<dbReference type="SUPFAM" id="SSF51998">
    <property type="entry name" value="PFL-like glycyl radical enzymes"/>
    <property type="match status" value="1"/>
</dbReference>
<gene>
    <name evidence="1" type="ORF">H1016_04165</name>
</gene>
<organism evidence="1 2">
    <name type="scientific">Candidatus Naiadarchaeum limnaeum</name>
    <dbReference type="NCBI Taxonomy" id="2756139"/>
    <lineage>
        <taxon>Archaea</taxon>
        <taxon>Candidatus Undinarchaeota</taxon>
        <taxon>Candidatus Undinarchaeia</taxon>
        <taxon>Candidatus Naiadarchaeales</taxon>
        <taxon>Candidatus Naiadarchaeaceae</taxon>
        <taxon>Candidatus Naiadarchaeum</taxon>
    </lineage>
</organism>
<accession>A0A832V0N0</accession>
<dbReference type="PANTHER" id="PTHR21075">
    <property type="entry name" value="ANAEROBIC RIBONUCLEOSIDE-TRIPHOSPHATE REDUCTASE"/>
    <property type="match status" value="1"/>
</dbReference>
<dbReference type="AlphaFoldDB" id="A0A832V0N0"/>
<dbReference type="NCBIfam" id="TIGR02487">
    <property type="entry name" value="NrdD"/>
    <property type="match status" value="1"/>
</dbReference>
<dbReference type="Pfam" id="PF13597">
    <property type="entry name" value="NRDD"/>
    <property type="match status" value="1"/>
</dbReference>
<dbReference type="Gene3D" id="3.20.70.20">
    <property type="match status" value="1"/>
</dbReference>
<comment type="caution">
    <text evidence="1">The sequence shown here is derived from an EMBL/GenBank/DDBJ whole genome shotgun (WGS) entry which is preliminary data.</text>
</comment>
<dbReference type="NCBIfam" id="NF006126">
    <property type="entry name" value="PRK08270.1"/>
    <property type="match status" value="1"/>
</dbReference>
<evidence type="ECO:0000313" key="2">
    <source>
        <dbReference type="Proteomes" id="UP000646946"/>
    </source>
</evidence>
<dbReference type="GO" id="GO:0004748">
    <property type="term" value="F:ribonucleoside-diphosphate reductase activity, thioredoxin disulfide as acceptor"/>
    <property type="evidence" value="ECO:0007669"/>
    <property type="project" value="TreeGrafter"/>
</dbReference>
<feature type="non-terminal residue" evidence="1">
    <location>
        <position position="1"/>
    </location>
</feature>
<dbReference type="GO" id="GO:0031250">
    <property type="term" value="C:anaerobic ribonucleoside-triphosphate reductase complex"/>
    <property type="evidence" value="ECO:0007669"/>
    <property type="project" value="TreeGrafter"/>
</dbReference>
<dbReference type="CDD" id="cd01675">
    <property type="entry name" value="RNR_III"/>
    <property type="match status" value="1"/>
</dbReference>
<sequence length="536" mass="60754">KLYNEKIKKAHENADIHIHDLGSLSVYCVGWDLGELLLTGFKGVPGKIASSPAKHFRSALGQLVNFFYTLQGESAGAQAFSSFDTYLAPFISYDALSYKDVKQAMQEFVFNLNIPTRVGFQTPFTNITMDLKIPRMMADENVVVGGKLMAKRYADFQREMDMLNKAFAEVMIEGDAAHRVFSFPIPTFNITKDFDWDNPIHEGIWEMTAKYGVPYFSNFVNSDMKPEDARSMCCRLRIDNRELRKKGGSLFASNPLTGSIGVVTINMARLGYISKNETEFFERLSSLMDIAKDSLEAKRKILETYTEAGLYPYSSFYLRDIKREYGAYWKNHFSTIGLNGMNEALINLFNIGISTKEGSLFAKKTLEFMRGKLSDYQEETGSIYNLEATPAEGCAYRFAKKDKQIYPNIIVANEQAYREKNAAPFYTNSTHLPVNFTTDIFEALTLQNELQSLYTGGTVLHGFLGERLSAHGAKMLVKKVMERFNIPYFTLTPTFSICPRHGYLNGEHEFCYKCDTEIGYTGKETSGRILRINVNS</sequence>
<keyword evidence="1" id="KW-0560">Oxidoreductase</keyword>
<keyword evidence="2" id="KW-1185">Reference proteome</keyword>
<evidence type="ECO:0000313" key="1">
    <source>
        <dbReference type="EMBL" id="HIK00709.1"/>
    </source>
</evidence>
<dbReference type="GO" id="GO:0008998">
    <property type="term" value="F:ribonucleoside-triphosphate reductase (thioredoxin) activity"/>
    <property type="evidence" value="ECO:0007669"/>
    <property type="project" value="UniProtKB-EC"/>
</dbReference>
<dbReference type="EC" id="1.17.4.2" evidence="1"/>
<proteinExistence type="predicted"/>
<dbReference type="GO" id="GO:0009265">
    <property type="term" value="P:2'-deoxyribonucleotide biosynthetic process"/>
    <property type="evidence" value="ECO:0007669"/>
    <property type="project" value="TreeGrafter"/>
</dbReference>
<dbReference type="GO" id="GO:0006260">
    <property type="term" value="P:DNA replication"/>
    <property type="evidence" value="ECO:0007669"/>
    <property type="project" value="InterPro"/>
</dbReference>
<dbReference type="Proteomes" id="UP000646946">
    <property type="component" value="Unassembled WGS sequence"/>
</dbReference>
<dbReference type="InterPro" id="IPR012833">
    <property type="entry name" value="NrdD"/>
</dbReference>
<reference evidence="1 2" key="1">
    <citation type="journal article" name="Nat. Commun.">
        <title>Undinarchaeota illuminate DPANN phylogeny and the impact of gene transfer on archaeal evolution.</title>
        <authorList>
            <person name="Dombrowski N."/>
            <person name="Williams T.A."/>
            <person name="Sun J."/>
            <person name="Woodcroft B.J."/>
            <person name="Lee J.H."/>
            <person name="Minh B.Q."/>
            <person name="Rinke C."/>
            <person name="Spang A."/>
        </authorList>
    </citation>
    <scope>NUCLEOTIDE SEQUENCE [LARGE SCALE GENOMIC DNA]</scope>
    <source>
        <strain evidence="1">MAG_bin1129</strain>
    </source>
</reference>